<reference evidence="14 15" key="1">
    <citation type="submission" date="2019-03" db="EMBL/GenBank/DDBJ databases">
        <title>The genome sequence of a newly discovered highly antifungal drug resistant Aspergillus species, Aspergillus tanneri NIH 1004.</title>
        <authorList>
            <person name="Mounaud S."/>
            <person name="Singh I."/>
            <person name="Joardar V."/>
            <person name="Pakala S."/>
            <person name="Pakala S."/>
            <person name="Venepally P."/>
            <person name="Hoover J."/>
            <person name="Nierman W."/>
            <person name="Chung J."/>
            <person name="Losada L."/>
        </authorList>
    </citation>
    <scope>NUCLEOTIDE SEQUENCE [LARGE SCALE GENOMIC DNA]</scope>
    <source>
        <strain evidence="14 15">NIH1004</strain>
    </source>
</reference>
<dbReference type="PANTHER" id="PTHR22760:SF1">
    <property type="entry name" value="DOL-P-MAN:MAN(7)GLCNAC(2)-PP-DOL ALPHA-1,6-MANNOSYLTRANSFERASE"/>
    <property type="match status" value="1"/>
</dbReference>
<proteinExistence type="inferred from homology"/>
<keyword evidence="7 12" id="KW-0256">Endoplasmic reticulum</keyword>
<comment type="caution">
    <text evidence="14">The sequence shown here is derived from an EMBL/GenBank/DDBJ whole genome shotgun (WGS) entry which is preliminary data.</text>
</comment>
<evidence type="ECO:0000256" key="2">
    <source>
        <dbReference type="ARBA" id="ARBA00004922"/>
    </source>
</evidence>
<comment type="function">
    <text evidence="10">Mannosyltransferase that operates in the biosynthetic pathway of dolichol-linked oligosaccharides, the glycan precursors employed in protein asparagine (N)-glycosylation. The assembly of dolichol-linked oligosaccharides begins on the cytosolic side of the endoplasmic reticulum membrane and finishes in its lumen. The sequential addition of sugars to dolichol pyrophosphate produces dolichol-linked oligosaccharides containing fourteen sugars, including two GlcNAcs, nine mannoses and three glucoses. Once assembled, the oligosaccharide is transferred from the lipid to nascent proteins by oligosaccharyltransferases. In the lumen of the endoplasmic reticulum, adds the eighth mannose residue in an alpha-1,6 linkage onto Man(7)GlcNAc(2)-PP-dolichol to produce Man(8)GlcNAc(2)-PP-dolichol.</text>
</comment>
<keyword evidence="5" id="KW-0808">Transferase</keyword>
<dbReference type="PANTHER" id="PTHR22760">
    <property type="entry name" value="GLYCOSYLTRANSFERASE"/>
    <property type="match status" value="1"/>
</dbReference>
<evidence type="ECO:0000256" key="11">
    <source>
        <dbReference type="ARBA" id="ARBA00048899"/>
    </source>
</evidence>
<gene>
    <name evidence="14" type="ORF">EYZ11_001187</name>
</gene>
<evidence type="ECO:0000256" key="7">
    <source>
        <dbReference type="ARBA" id="ARBA00022824"/>
    </source>
</evidence>
<sequence>MGREDAILLFLSIALPALVGLHLFVAPYTKVEESFHIQAVHDLLVLEIPTRNVSDVLRAEYDHFSFPGAVPRTFVGAVLLSGMARPFLWVKESIDGQILVRGILGVLNALSLLWFASGMRRTFGKTTAMWYLLFQTSQFHIIYYASRTLSNMFAFCLSTLALRFLLPDPVASDVYRRRCRLALFLLTMAGIIFRSELALLLGTNTIFLFLTGRISIRQDIIPAGALGLVLGLALTVSVDSFFWQQFPLWPELAAFKFNVVSGHASAWGTHSWHFYFTNALPRLLLNPLSYLVGVPLAVLQHSTRSAAIYLLMPALAFIAIYSLQPHKEWRFIVYTVPTFTATSSLGASYLWTHRSKSLFYCLLSLALIVSTFISFLCANLVLLPASSANYPGAQALHTLHRVADSTQPVISVHLGNLACQTGITRFQQIPAPTSSQDQGQQSTWHYDKTENETEKTSSTFWSRFDYVLIEPGEETSLRSVYPSWEEAAIIDGFAGVRLVRPGDVAVGVVEERFFRSVLGEQAVGVWNAMRDYLRGLMRGWWVEVRMEPRIKILKRLDNFS</sequence>
<dbReference type="EMBL" id="SOSA01000020">
    <property type="protein sequence ID" value="THC99375.1"/>
    <property type="molecule type" value="Genomic_DNA"/>
</dbReference>
<comment type="subcellular location">
    <subcellularLocation>
        <location evidence="1 12">Endoplasmic reticulum membrane</location>
        <topology evidence="1 12">Multi-pass membrane protein</topology>
    </subcellularLocation>
</comment>
<dbReference type="AlphaFoldDB" id="A0A4S3JVE1"/>
<dbReference type="GO" id="GO:0052917">
    <property type="term" value="F:dol-P-Man:Man(7)GlcNAc(2)-PP-Dol alpha-1,6-mannosyltransferase activity"/>
    <property type="evidence" value="ECO:0007669"/>
    <property type="project" value="UniProtKB-EC"/>
</dbReference>
<dbReference type="GO" id="GO:0006487">
    <property type="term" value="P:protein N-linked glycosylation"/>
    <property type="evidence" value="ECO:0007669"/>
    <property type="project" value="TreeGrafter"/>
</dbReference>
<dbReference type="STRING" id="1220188.A0A4S3JVE1"/>
<feature type="transmembrane region" description="Helical" evidence="12">
    <location>
        <begin position="7"/>
        <end position="25"/>
    </location>
</feature>
<feature type="transmembrane region" description="Helical" evidence="12">
    <location>
        <begin position="331"/>
        <end position="351"/>
    </location>
</feature>
<evidence type="ECO:0000256" key="3">
    <source>
        <dbReference type="ARBA" id="ARBA00007063"/>
    </source>
</evidence>
<dbReference type="EC" id="2.4.1.-" evidence="12"/>
<evidence type="ECO:0000256" key="4">
    <source>
        <dbReference type="ARBA" id="ARBA00022676"/>
    </source>
</evidence>
<keyword evidence="15" id="KW-1185">Reference proteome</keyword>
<feature type="transmembrane region" description="Helical" evidence="12">
    <location>
        <begin position="306"/>
        <end position="324"/>
    </location>
</feature>
<comment type="catalytic activity">
    <reaction evidence="11">
        <text>an alpha-D-Man-(1-&gt;2)-alpha-D-Man-(1-&gt;2)-alpha-D-Man-(1-&gt;3)-[alpha-D-Man-(1-&gt;2)-alpha-D-Man-(1-&gt;3)-alpha-D-Man-(1-&gt;6)]-beta-D-Man-(1-&gt;4)-beta-D-GlcNAc-(1-&gt;4)-alpha-D-GlcNAc-diphospho-di-trans,poly-cis-dolichol + a di-trans,poly-cis-dolichyl beta-D-mannosyl phosphate = an alpha-D-Man-(1-&gt;2)-alpha-D-Man-(1-&gt;2)-alpha-D-Man-(1-&gt;3)-[alpha-D-Man-(1-&gt;2)-alpha-D-Man-(1-&gt;3)-[alpha-D-Man-(1-&gt;6)]-alpha-D-Man-(1-&gt;6)]-beta-D-Man-(1-&gt;4)-beta-D-GlcNAc-(1-&gt;4)-alpha-D-GlcNAc-diphospho-di-trans,poly-cis-dolichol + a di-trans,poly-cis-dolichyl phosphate + H(+)</text>
        <dbReference type="Rhea" id="RHEA:29535"/>
        <dbReference type="Rhea" id="RHEA-COMP:19498"/>
        <dbReference type="Rhea" id="RHEA-COMP:19501"/>
        <dbReference type="Rhea" id="RHEA-COMP:19518"/>
        <dbReference type="Rhea" id="RHEA-COMP:19519"/>
        <dbReference type="ChEBI" id="CHEBI:15378"/>
        <dbReference type="ChEBI" id="CHEBI:57683"/>
        <dbReference type="ChEBI" id="CHEBI:58211"/>
        <dbReference type="ChEBI" id="CHEBI:132517"/>
        <dbReference type="ChEBI" id="CHEBI:132519"/>
        <dbReference type="EC" id="2.4.1.260"/>
    </reaction>
    <physiologicalReaction direction="left-to-right" evidence="11">
        <dbReference type="Rhea" id="RHEA:29536"/>
    </physiologicalReaction>
</comment>
<feature type="transmembrane region" description="Helical" evidence="12">
    <location>
        <begin position="283"/>
        <end position="300"/>
    </location>
</feature>
<protein>
    <recommendedName>
        <fullName evidence="12">Mannosyltransferase</fullName>
        <ecNumber evidence="12">2.4.1.-</ecNumber>
    </recommendedName>
</protein>
<dbReference type="InterPro" id="IPR005599">
    <property type="entry name" value="GPI_mannosylTrfase"/>
</dbReference>
<evidence type="ECO:0000313" key="15">
    <source>
        <dbReference type="Proteomes" id="UP000308092"/>
    </source>
</evidence>
<dbReference type="Proteomes" id="UP000308092">
    <property type="component" value="Unassembled WGS sequence"/>
</dbReference>
<organism evidence="14 15">
    <name type="scientific">Aspergillus tanneri</name>
    <dbReference type="NCBI Taxonomy" id="1220188"/>
    <lineage>
        <taxon>Eukaryota</taxon>
        <taxon>Fungi</taxon>
        <taxon>Dikarya</taxon>
        <taxon>Ascomycota</taxon>
        <taxon>Pezizomycotina</taxon>
        <taxon>Eurotiomycetes</taxon>
        <taxon>Eurotiomycetidae</taxon>
        <taxon>Eurotiales</taxon>
        <taxon>Aspergillaceae</taxon>
        <taxon>Aspergillus</taxon>
        <taxon>Aspergillus subgen. Circumdati</taxon>
    </lineage>
</organism>
<evidence type="ECO:0000256" key="9">
    <source>
        <dbReference type="ARBA" id="ARBA00023136"/>
    </source>
</evidence>
<comment type="similarity">
    <text evidence="3 12">Belongs to the glycosyltransferase 22 family.</text>
</comment>
<dbReference type="VEuPathDB" id="FungiDB:EYZ11_001187"/>
<dbReference type="Pfam" id="PF03901">
    <property type="entry name" value="Glyco_transf_22"/>
    <property type="match status" value="1"/>
</dbReference>
<feature type="compositionally biased region" description="Polar residues" evidence="13">
    <location>
        <begin position="430"/>
        <end position="444"/>
    </location>
</feature>
<evidence type="ECO:0000313" key="14">
    <source>
        <dbReference type="EMBL" id="THC99375.1"/>
    </source>
</evidence>
<keyword evidence="8 12" id="KW-1133">Transmembrane helix</keyword>
<evidence type="ECO:0000256" key="12">
    <source>
        <dbReference type="RuleBase" id="RU363075"/>
    </source>
</evidence>
<feature type="region of interest" description="Disordered" evidence="13">
    <location>
        <begin position="430"/>
        <end position="451"/>
    </location>
</feature>
<keyword evidence="4 12" id="KW-0328">Glycosyltransferase</keyword>
<evidence type="ECO:0000256" key="6">
    <source>
        <dbReference type="ARBA" id="ARBA00022692"/>
    </source>
</evidence>
<dbReference type="GO" id="GO:0005789">
    <property type="term" value="C:endoplasmic reticulum membrane"/>
    <property type="evidence" value="ECO:0007669"/>
    <property type="project" value="UniProtKB-SubCell"/>
</dbReference>
<feature type="transmembrane region" description="Helical" evidence="12">
    <location>
        <begin position="183"/>
        <end position="208"/>
    </location>
</feature>
<name>A0A4S3JVE1_9EURO</name>
<evidence type="ECO:0000256" key="10">
    <source>
        <dbReference type="ARBA" id="ARBA00044721"/>
    </source>
</evidence>
<keyword evidence="9 12" id="KW-0472">Membrane</keyword>
<evidence type="ECO:0000256" key="13">
    <source>
        <dbReference type="SAM" id="MobiDB-lite"/>
    </source>
</evidence>
<evidence type="ECO:0000256" key="1">
    <source>
        <dbReference type="ARBA" id="ARBA00004477"/>
    </source>
</evidence>
<accession>A0A4S3JVE1</accession>
<evidence type="ECO:0000256" key="5">
    <source>
        <dbReference type="ARBA" id="ARBA00022679"/>
    </source>
</evidence>
<dbReference type="UniPathway" id="UPA00378"/>
<keyword evidence="6 12" id="KW-0812">Transmembrane</keyword>
<feature type="transmembrane region" description="Helical" evidence="12">
    <location>
        <begin position="357"/>
        <end position="382"/>
    </location>
</feature>
<evidence type="ECO:0000256" key="8">
    <source>
        <dbReference type="ARBA" id="ARBA00022989"/>
    </source>
</evidence>
<feature type="transmembrane region" description="Helical" evidence="12">
    <location>
        <begin position="98"/>
        <end position="116"/>
    </location>
</feature>
<feature type="transmembrane region" description="Helical" evidence="12">
    <location>
        <begin position="220"/>
        <end position="242"/>
    </location>
</feature>
<comment type="pathway">
    <text evidence="2">Protein modification; protein glycosylation.</text>
</comment>